<dbReference type="InterPro" id="IPR004358">
    <property type="entry name" value="Sig_transdc_His_kin-like_C"/>
</dbReference>
<keyword evidence="5" id="KW-0418">Kinase</keyword>
<evidence type="ECO:0000256" key="2">
    <source>
        <dbReference type="ARBA" id="ARBA00012438"/>
    </source>
</evidence>
<evidence type="ECO:0000256" key="7">
    <source>
        <dbReference type="SAM" id="Phobius"/>
    </source>
</evidence>
<dbReference type="InterPro" id="IPR036890">
    <property type="entry name" value="HATPase_C_sf"/>
</dbReference>
<protein>
    <recommendedName>
        <fullName evidence="2">histidine kinase</fullName>
        <ecNumber evidence="2">2.7.13.3</ecNumber>
    </recommendedName>
</protein>
<keyword evidence="7" id="KW-0472">Membrane</keyword>
<comment type="caution">
    <text evidence="9">The sequence shown here is derived from an EMBL/GenBank/DDBJ whole genome shotgun (WGS) entry which is preliminary data.</text>
</comment>
<dbReference type="Pfam" id="PF11808">
    <property type="entry name" value="PhoR"/>
    <property type="match status" value="1"/>
</dbReference>
<keyword evidence="7" id="KW-0812">Transmembrane</keyword>
<dbReference type="PANTHER" id="PTHR45453:SF1">
    <property type="entry name" value="PHOSPHATE REGULON SENSOR PROTEIN PHOR"/>
    <property type="match status" value="1"/>
</dbReference>
<dbReference type="EMBL" id="SHBP01000016">
    <property type="protein sequence ID" value="RZO19188.1"/>
    <property type="molecule type" value="Genomic_DNA"/>
</dbReference>
<dbReference type="InterPro" id="IPR005467">
    <property type="entry name" value="His_kinase_dom"/>
</dbReference>
<dbReference type="GO" id="GO:0000155">
    <property type="term" value="F:phosphorelay sensor kinase activity"/>
    <property type="evidence" value="ECO:0007669"/>
    <property type="project" value="InterPro"/>
</dbReference>
<name>A0A520MD89_9GAMM</name>
<dbReference type="InterPro" id="IPR021766">
    <property type="entry name" value="PhoR_N"/>
</dbReference>
<keyword evidence="4" id="KW-0808">Transferase</keyword>
<accession>A0A520MD89</accession>
<dbReference type="EC" id="2.7.13.3" evidence="2"/>
<sequence>MQQELWRATAVFSFSLFFGWSLGFPLQIFVISLAIYLLWSFKTISKIFLWIDRGMRNIPPDADGIWGEVADTLNRQRRRHKKSAEKLRTLIRRATKVTESLDQGVVVLKKNRTLDWWNTSAKALLNLRSTDRGSSIINLIREPRFIEYINKSEFAGSIKLMSHVQKDVLLEFEASFIDGQDIVLVITDVSRLSKLEQLKVEFVGNVSHELRTPLTVLRGYLETLEDLPDKNALETKAYEQMEKQIVRMQSLADDLILLSQMEEESNEPQNEEIDIVSMLNTIIDEAKVLSAGRHHFFFESQPLILQGNHGDIRAALGNIIFNAVNHNPDGAEIKVNIQLHENGIMIVIADDGVGMPVDEIPKMTERFYRGDNSRNSKSGGSGLGLAIAKHALTRGNASLDIISRPGQGATFECWFPLHTN</sequence>
<dbReference type="Pfam" id="PF00512">
    <property type="entry name" value="HisKA"/>
    <property type="match status" value="1"/>
</dbReference>
<evidence type="ECO:0000256" key="3">
    <source>
        <dbReference type="ARBA" id="ARBA00022553"/>
    </source>
</evidence>
<dbReference type="SUPFAM" id="SSF55874">
    <property type="entry name" value="ATPase domain of HSP90 chaperone/DNA topoisomerase II/histidine kinase"/>
    <property type="match status" value="1"/>
</dbReference>
<dbReference type="PROSITE" id="PS50109">
    <property type="entry name" value="HIS_KIN"/>
    <property type="match status" value="1"/>
</dbReference>
<evidence type="ECO:0000256" key="1">
    <source>
        <dbReference type="ARBA" id="ARBA00000085"/>
    </source>
</evidence>
<evidence type="ECO:0000313" key="9">
    <source>
        <dbReference type="EMBL" id="RZO19188.1"/>
    </source>
</evidence>
<evidence type="ECO:0000256" key="6">
    <source>
        <dbReference type="ARBA" id="ARBA00023012"/>
    </source>
</evidence>
<dbReference type="InterPro" id="IPR003661">
    <property type="entry name" value="HisK_dim/P_dom"/>
</dbReference>
<keyword evidence="6" id="KW-0902">Two-component regulatory system</keyword>
<reference evidence="9 10" key="1">
    <citation type="submission" date="2019-02" db="EMBL/GenBank/DDBJ databases">
        <title>Prokaryotic population dynamics and viral predation in marine succession experiment using metagenomics: the confinement effect.</title>
        <authorList>
            <person name="Haro-Moreno J.M."/>
            <person name="Rodriguez-Valera F."/>
            <person name="Lopez-Perez M."/>
        </authorList>
    </citation>
    <scope>NUCLEOTIDE SEQUENCE [LARGE SCALE GENOMIC DNA]</scope>
    <source>
        <strain evidence="9">MED-G170</strain>
    </source>
</reference>
<dbReference type="InterPro" id="IPR003594">
    <property type="entry name" value="HATPase_dom"/>
</dbReference>
<keyword evidence="3" id="KW-0597">Phosphoprotein</keyword>
<dbReference type="InterPro" id="IPR050351">
    <property type="entry name" value="BphY/WalK/GraS-like"/>
</dbReference>
<organism evidence="9 10">
    <name type="scientific">SAR92 clade bacterium</name>
    <dbReference type="NCBI Taxonomy" id="2315479"/>
    <lineage>
        <taxon>Bacteria</taxon>
        <taxon>Pseudomonadati</taxon>
        <taxon>Pseudomonadota</taxon>
        <taxon>Gammaproteobacteria</taxon>
        <taxon>Cellvibrionales</taxon>
        <taxon>Porticoccaceae</taxon>
        <taxon>SAR92 clade</taxon>
    </lineage>
</organism>
<gene>
    <name evidence="9" type="ORF">EVB03_08645</name>
</gene>
<dbReference type="Pfam" id="PF02518">
    <property type="entry name" value="HATPase_c"/>
    <property type="match status" value="1"/>
</dbReference>
<dbReference type="CDD" id="cd00082">
    <property type="entry name" value="HisKA"/>
    <property type="match status" value="1"/>
</dbReference>
<dbReference type="Proteomes" id="UP000315889">
    <property type="component" value="Unassembled WGS sequence"/>
</dbReference>
<dbReference type="PANTHER" id="PTHR45453">
    <property type="entry name" value="PHOSPHATE REGULON SENSOR PROTEIN PHOR"/>
    <property type="match status" value="1"/>
</dbReference>
<keyword evidence="7" id="KW-1133">Transmembrane helix</keyword>
<dbReference type="Gene3D" id="1.10.287.130">
    <property type="match status" value="1"/>
</dbReference>
<feature type="domain" description="Histidine kinase" evidence="8">
    <location>
        <begin position="205"/>
        <end position="419"/>
    </location>
</feature>
<dbReference type="Gene3D" id="3.30.565.10">
    <property type="entry name" value="Histidine kinase-like ATPase, C-terminal domain"/>
    <property type="match status" value="1"/>
</dbReference>
<evidence type="ECO:0000259" key="8">
    <source>
        <dbReference type="PROSITE" id="PS50109"/>
    </source>
</evidence>
<dbReference type="GO" id="GO:0005886">
    <property type="term" value="C:plasma membrane"/>
    <property type="evidence" value="ECO:0007669"/>
    <property type="project" value="TreeGrafter"/>
</dbReference>
<dbReference type="GO" id="GO:0004721">
    <property type="term" value="F:phosphoprotein phosphatase activity"/>
    <property type="evidence" value="ECO:0007669"/>
    <property type="project" value="InterPro"/>
</dbReference>
<feature type="transmembrane region" description="Helical" evidence="7">
    <location>
        <begin position="12"/>
        <end position="39"/>
    </location>
</feature>
<dbReference type="PRINTS" id="PR00344">
    <property type="entry name" value="BCTRLSENSOR"/>
</dbReference>
<evidence type="ECO:0000256" key="4">
    <source>
        <dbReference type="ARBA" id="ARBA00022679"/>
    </source>
</evidence>
<proteinExistence type="predicted"/>
<evidence type="ECO:0000256" key="5">
    <source>
        <dbReference type="ARBA" id="ARBA00022777"/>
    </source>
</evidence>
<dbReference type="SMART" id="SM00388">
    <property type="entry name" value="HisKA"/>
    <property type="match status" value="1"/>
</dbReference>
<dbReference type="SMART" id="SM00387">
    <property type="entry name" value="HATPase_c"/>
    <property type="match status" value="1"/>
</dbReference>
<dbReference type="FunFam" id="1.10.287.130:FF:000001">
    <property type="entry name" value="Two-component sensor histidine kinase"/>
    <property type="match status" value="1"/>
</dbReference>
<dbReference type="AlphaFoldDB" id="A0A520MD89"/>
<dbReference type="SUPFAM" id="SSF47384">
    <property type="entry name" value="Homodimeric domain of signal transducing histidine kinase"/>
    <property type="match status" value="1"/>
</dbReference>
<dbReference type="GO" id="GO:0016036">
    <property type="term" value="P:cellular response to phosphate starvation"/>
    <property type="evidence" value="ECO:0007669"/>
    <property type="project" value="TreeGrafter"/>
</dbReference>
<evidence type="ECO:0000313" key="10">
    <source>
        <dbReference type="Proteomes" id="UP000315889"/>
    </source>
</evidence>
<dbReference type="InterPro" id="IPR036097">
    <property type="entry name" value="HisK_dim/P_sf"/>
</dbReference>
<comment type="catalytic activity">
    <reaction evidence="1">
        <text>ATP + protein L-histidine = ADP + protein N-phospho-L-histidine.</text>
        <dbReference type="EC" id="2.7.13.3"/>
    </reaction>
</comment>